<comment type="similarity">
    <text evidence="1">Belongs to the FAH family.</text>
</comment>
<keyword evidence="5" id="KW-1185">Reference proteome</keyword>
<accession>A0ABU1JJT8</accession>
<dbReference type="EMBL" id="JAVDPW010000002">
    <property type="protein sequence ID" value="MDR6288876.1"/>
    <property type="molecule type" value="Genomic_DNA"/>
</dbReference>
<dbReference type="InterPro" id="IPR051121">
    <property type="entry name" value="FAH"/>
</dbReference>
<organism evidence="4 5">
    <name type="scientific">Inquilinus ginsengisoli</name>
    <dbReference type="NCBI Taxonomy" id="363840"/>
    <lineage>
        <taxon>Bacteria</taxon>
        <taxon>Pseudomonadati</taxon>
        <taxon>Pseudomonadota</taxon>
        <taxon>Alphaproteobacteria</taxon>
        <taxon>Rhodospirillales</taxon>
        <taxon>Rhodospirillaceae</taxon>
        <taxon>Inquilinus</taxon>
    </lineage>
</organism>
<dbReference type="PANTHER" id="PTHR42796:SF4">
    <property type="entry name" value="FUMARYLACETOACETATE HYDROLASE DOMAIN-CONTAINING PROTEIN 2A"/>
    <property type="match status" value="1"/>
</dbReference>
<dbReference type="InterPro" id="IPR011234">
    <property type="entry name" value="Fumarylacetoacetase-like_C"/>
</dbReference>
<dbReference type="PANTHER" id="PTHR42796">
    <property type="entry name" value="FUMARYLACETOACETATE HYDROLASE DOMAIN-CONTAINING PROTEIN 2A-RELATED"/>
    <property type="match status" value="1"/>
</dbReference>
<proteinExistence type="inferred from homology"/>
<keyword evidence="2" id="KW-0479">Metal-binding</keyword>
<evidence type="ECO:0000313" key="4">
    <source>
        <dbReference type="EMBL" id="MDR6288876.1"/>
    </source>
</evidence>
<reference evidence="4 5" key="1">
    <citation type="submission" date="2023-07" db="EMBL/GenBank/DDBJ databases">
        <title>Sorghum-associated microbial communities from plants grown in Nebraska, USA.</title>
        <authorList>
            <person name="Schachtman D."/>
        </authorList>
    </citation>
    <scope>NUCLEOTIDE SEQUENCE [LARGE SCALE GENOMIC DNA]</scope>
    <source>
        <strain evidence="4 5">584</strain>
    </source>
</reference>
<dbReference type="InterPro" id="IPR036663">
    <property type="entry name" value="Fumarylacetoacetase_C_sf"/>
</dbReference>
<protein>
    <submittedName>
        <fullName evidence="4">2-keto-4-pentenoate hydratase/2-oxohepta-3-ene-1,7-dioic acid hydratase in catechol pathway</fullName>
    </submittedName>
</protein>
<sequence length="295" mass="30934">MRFVAYRDRGVDGLAVAAPDGGFLGCPSDDPAYPGPLSALIAEGPGALRSAGAGLLRQGRAVDLDAVTVLPPLPAPGKIICVGLNYVDHSLESGFQPPAFPTIFTRFASTLIGHGAAILRPVLSEQLDYEGEMVAVIGKGGRHITKESALDHVIGYSVFNEASVRDYQSKGPQWTLGKNFDSTGAFGPVFVTADELPPGGKGLRLQTRLNGQVVQTASTDDMIFDVATIIAFVTEALTLSPGDIIVSGTPAGVGMARKPQLFMKPGDVCEVELERVGLLRNPIEAEEPIAGRQAA</sequence>
<dbReference type="Proteomes" id="UP001262410">
    <property type="component" value="Unassembled WGS sequence"/>
</dbReference>
<evidence type="ECO:0000256" key="1">
    <source>
        <dbReference type="ARBA" id="ARBA00010211"/>
    </source>
</evidence>
<dbReference type="Gene3D" id="3.90.850.10">
    <property type="entry name" value="Fumarylacetoacetase-like, C-terminal domain"/>
    <property type="match status" value="1"/>
</dbReference>
<evidence type="ECO:0000256" key="2">
    <source>
        <dbReference type="ARBA" id="ARBA00022723"/>
    </source>
</evidence>
<name>A0ABU1JJT8_9PROT</name>
<dbReference type="RefSeq" id="WP_309792960.1">
    <property type="nucleotide sequence ID" value="NZ_JAVDPW010000002.1"/>
</dbReference>
<evidence type="ECO:0000313" key="5">
    <source>
        <dbReference type="Proteomes" id="UP001262410"/>
    </source>
</evidence>
<dbReference type="Pfam" id="PF01557">
    <property type="entry name" value="FAA_hydrolase"/>
    <property type="match status" value="1"/>
</dbReference>
<dbReference type="SUPFAM" id="SSF56529">
    <property type="entry name" value="FAH"/>
    <property type="match status" value="1"/>
</dbReference>
<gene>
    <name evidence="4" type="ORF">E9232_001383</name>
</gene>
<feature type="domain" description="Fumarylacetoacetase-like C-terminal" evidence="3">
    <location>
        <begin position="78"/>
        <end position="283"/>
    </location>
</feature>
<comment type="caution">
    <text evidence="4">The sequence shown here is derived from an EMBL/GenBank/DDBJ whole genome shotgun (WGS) entry which is preliminary data.</text>
</comment>
<evidence type="ECO:0000259" key="3">
    <source>
        <dbReference type="Pfam" id="PF01557"/>
    </source>
</evidence>